<dbReference type="SUPFAM" id="SSF47384">
    <property type="entry name" value="Homodimeric domain of signal transducing histidine kinase"/>
    <property type="match status" value="1"/>
</dbReference>
<gene>
    <name evidence="8" type="ORF">COLO4_23239</name>
</gene>
<reference evidence="9" key="1">
    <citation type="submission" date="2013-09" db="EMBL/GenBank/DDBJ databases">
        <title>Corchorus olitorius genome sequencing.</title>
        <authorList>
            <person name="Alam M."/>
            <person name="Haque M.S."/>
            <person name="Islam M.S."/>
            <person name="Emdad E.M."/>
            <person name="Islam M.M."/>
            <person name="Ahmed B."/>
            <person name="Halim A."/>
            <person name="Hossen Q.M.M."/>
            <person name="Hossain M.Z."/>
            <person name="Ahmed R."/>
            <person name="Khan M.M."/>
            <person name="Islam R."/>
            <person name="Rashid M.M."/>
            <person name="Khan S.A."/>
            <person name="Rahman M.S."/>
            <person name="Alam M."/>
            <person name="Yahiya A.S."/>
            <person name="Khan M.S."/>
            <person name="Azam M.S."/>
            <person name="Haque T."/>
            <person name="Lashkar M.Z.H."/>
            <person name="Akhand A.I."/>
            <person name="Morshed G."/>
            <person name="Roy S."/>
            <person name="Uddin K.S."/>
            <person name="Rabeya T."/>
            <person name="Hossain A.S."/>
            <person name="Chowdhury A."/>
            <person name="Snigdha A.R."/>
            <person name="Mortoza M.S."/>
            <person name="Matin S.A."/>
            <person name="Hoque S.M.E."/>
            <person name="Islam M.K."/>
            <person name="Roy D.K."/>
            <person name="Haider R."/>
            <person name="Moosa M.M."/>
            <person name="Elias S.M."/>
            <person name="Hasan A.M."/>
            <person name="Jahan S."/>
            <person name="Shafiuddin M."/>
            <person name="Mahmood N."/>
            <person name="Shommy N.S."/>
        </authorList>
    </citation>
    <scope>NUCLEOTIDE SEQUENCE [LARGE SCALE GENOMIC DNA]</scope>
    <source>
        <strain evidence="9">cv. O-4</strain>
    </source>
</reference>
<dbReference type="AlphaFoldDB" id="A0A1R3IHR1"/>
<dbReference type="InterPro" id="IPR001789">
    <property type="entry name" value="Sig_transdc_resp-reg_receiver"/>
</dbReference>
<dbReference type="PROSITE" id="PS50110">
    <property type="entry name" value="RESPONSE_REGULATORY"/>
    <property type="match status" value="1"/>
</dbReference>
<dbReference type="InterPro" id="IPR036097">
    <property type="entry name" value="HisK_dim/P_sf"/>
</dbReference>
<keyword evidence="9" id="KW-1185">Reference proteome</keyword>
<proteinExistence type="predicted"/>
<evidence type="ECO:0000256" key="4">
    <source>
        <dbReference type="PROSITE-ProRule" id="PRU00169"/>
    </source>
</evidence>
<name>A0A1R3IHR1_9ROSI</name>
<dbReference type="SMART" id="SM00448">
    <property type="entry name" value="REC"/>
    <property type="match status" value="1"/>
</dbReference>
<evidence type="ECO:0000256" key="2">
    <source>
        <dbReference type="ARBA" id="ARBA00012438"/>
    </source>
</evidence>
<dbReference type="EMBL" id="AWUE01018173">
    <property type="protein sequence ID" value="OMO82132.1"/>
    <property type="molecule type" value="Genomic_DNA"/>
</dbReference>
<comment type="catalytic activity">
    <reaction evidence="1">
        <text>ATP + protein L-histidine = ADP + protein N-phospho-L-histidine.</text>
        <dbReference type="EC" id="2.7.13.3"/>
    </reaction>
</comment>
<dbReference type="EC" id="2.7.13.3" evidence="2"/>
<dbReference type="STRING" id="93759.A0A1R3IHR1"/>
<sequence>MEATQQAERKSMNKSNALAGASHDIRASLAGITGLIDVCLTDVAPRSDIQTYLNQMRNCAQDLLGLLNSILDTSKIEAGMMNLEEEEFNLAELLEHVVDLYHPVGMRKGVDVVLDPCDGSVIKFSQVKGDRGKLLQNNNEAQNDMEVISAVTKNPNSIEFVFEVDDTGKGIPKEKQKSVFENFVQVKETAAGQVGTGLGLGIVQSLVRLMGGEIGIIDKDIGEKGTCFRFNVFLTTSETSFKGEKEIQGDLLSNGTQQQHLGLTIHTPSPSLTIRTPSPKLNFLTHSPKLEGSQVVLLIKNDERRRISHKFMENLGINVSVVDDESETLHSALKKIKSKLISSQHSSRRSELSSKSDISSSSSKDLPLSAMDGTEQKFALKIQKGAPSFILLVIDPNAEPFPELWRAVDEFRKGLQSIYCKVVWLGKPKSLERERLDPGDEILLQPFHGSRLYRVVKLLPEFGGILSQGVSDKPESSSMAKNSSIKARSRNLLHNNSEIQEEGSSSNDRYRKKNPSIHQPGQIEIKKDDAEPNTSKQPLSGKRVLIAEDDTVLRRIAGVIVGRLGARFENCENGEEALQLVCTGLQDQRNDGGHFVLPYDYILMDCEMPLMNGYEATRQIRKQEKHYGVHIPIIALTAHTSGVEARKTLEAGMDAHLGKPLQPEALMETIEKIHKKGKMLG</sequence>
<dbReference type="SUPFAM" id="SSF55874">
    <property type="entry name" value="ATPase domain of HSP90 chaperone/DNA topoisomerase II/histidine kinase"/>
    <property type="match status" value="1"/>
</dbReference>
<dbReference type="OrthoDB" id="60033at2759"/>
<accession>A0A1R3IHR1</accession>
<dbReference type="SUPFAM" id="SSF52172">
    <property type="entry name" value="CheY-like"/>
    <property type="match status" value="1"/>
</dbReference>
<dbReference type="CDD" id="cd17546">
    <property type="entry name" value="REC_hyHK_CKI1_RcsC-like"/>
    <property type="match status" value="1"/>
</dbReference>
<dbReference type="CDD" id="cd00082">
    <property type="entry name" value="HisKA"/>
    <property type="match status" value="1"/>
</dbReference>
<protein>
    <recommendedName>
        <fullName evidence="2">histidine kinase</fullName>
        <ecNumber evidence="2">2.7.13.3</ecNumber>
    </recommendedName>
</protein>
<dbReference type="GO" id="GO:0000155">
    <property type="term" value="F:phosphorelay sensor kinase activity"/>
    <property type="evidence" value="ECO:0007669"/>
    <property type="project" value="InterPro"/>
</dbReference>
<dbReference type="Pfam" id="PF00072">
    <property type="entry name" value="Response_reg"/>
    <property type="match status" value="1"/>
</dbReference>
<dbReference type="InterPro" id="IPR050956">
    <property type="entry name" value="2C_system_His_kinase"/>
</dbReference>
<dbReference type="Gene3D" id="1.10.287.130">
    <property type="match status" value="1"/>
</dbReference>
<dbReference type="Gene3D" id="3.30.565.10">
    <property type="entry name" value="Histidine kinase-like ATPase, C-terminal domain"/>
    <property type="match status" value="1"/>
</dbReference>
<dbReference type="InterPro" id="IPR036890">
    <property type="entry name" value="HATPase_C_sf"/>
</dbReference>
<feature type="compositionally biased region" description="Low complexity" evidence="5">
    <location>
        <begin position="355"/>
        <end position="369"/>
    </location>
</feature>
<evidence type="ECO:0000256" key="5">
    <source>
        <dbReference type="SAM" id="MobiDB-lite"/>
    </source>
</evidence>
<dbReference type="PANTHER" id="PTHR43719">
    <property type="entry name" value="TWO-COMPONENT HISTIDINE KINASE"/>
    <property type="match status" value="1"/>
</dbReference>
<dbReference type="Gene3D" id="3.40.50.2300">
    <property type="match status" value="1"/>
</dbReference>
<evidence type="ECO:0000259" key="7">
    <source>
        <dbReference type="PROSITE" id="PS50110"/>
    </source>
</evidence>
<evidence type="ECO:0000313" key="9">
    <source>
        <dbReference type="Proteomes" id="UP000187203"/>
    </source>
</evidence>
<dbReference type="PANTHER" id="PTHR43719:SF75">
    <property type="entry name" value="HISTIDINE KINASE CKI1"/>
    <property type="match status" value="1"/>
</dbReference>
<keyword evidence="3 4" id="KW-0597">Phosphoprotein</keyword>
<feature type="domain" description="Response regulatory" evidence="7">
    <location>
        <begin position="543"/>
        <end position="674"/>
    </location>
</feature>
<dbReference type="Proteomes" id="UP000187203">
    <property type="component" value="Unassembled WGS sequence"/>
</dbReference>
<feature type="region of interest" description="Disordered" evidence="5">
    <location>
        <begin position="346"/>
        <end position="369"/>
    </location>
</feature>
<dbReference type="Pfam" id="PF00512">
    <property type="entry name" value="HisKA"/>
    <property type="match status" value="1"/>
</dbReference>
<comment type="caution">
    <text evidence="8">The sequence shown here is derived from an EMBL/GenBank/DDBJ whole genome shotgun (WGS) entry which is preliminary data.</text>
</comment>
<dbReference type="SMART" id="SM00387">
    <property type="entry name" value="HATPase_c"/>
    <property type="match status" value="1"/>
</dbReference>
<evidence type="ECO:0000259" key="6">
    <source>
        <dbReference type="PROSITE" id="PS50109"/>
    </source>
</evidence>
<feature type="region of interest" description="Disordered" evidence="5">
    <location>
        <begin position="470"/>
        <end position="542"/>
    </location>
</feature>
<dbReference type="PRINTS" id="PR00344">
    <property type="entry name" value="BCTRLSENSOR"/>
</dbReference>
<evidence type="ECO:0000313" key="8">
    <source>
        <dbReference type="EMBL" id="OMO82132.1"/>
    </source>
</evidence>
<evidence type="ECO:0000256" key="3">
    <source>
        <dbReference type="ARBA" id="ARBA00022553"/>
    </source>
</evidence>
<feature type="modified residue" description="4-aspartylphosphate" evidence="4">
    <location>
        <position position="605"/>
    </location>
</feature>
<feature type="compositionally biased region" description="Polar residues" evidence="5">
    <location>
        <begin position="476"/>
        <end position="507"/>
    </location>
</feature>
<dbReference type="InterPro" id="IPR011006">
    <property type="entry name" value="CheY-like_superfamily"/>
</dbReference>
<dbReference type="InterPro" id="IPR004358">
    <property type="entry name" value="Sig_transdc_His_kin-like_C"/>
</dbReference>
<feature type="domain" description="Histidine kinase" evidence="6">
    <location>
        <begin position="20"/>
        <end position="236"/>
    </location>
</feature>
<dbReference type="InterPro" id="IPR005467">
    <property type="entry name" value="His_kinase_dom"/>
</dbReference>
<dbReference type="SMART" id="SM00388">
    <property type="entry name" value="HisKA"/>
    <property type="match status" value="1"/>
</dbReference>
<evidence type="ECO:0000256" key="1">
    <source>
        <dbReference type="ARBA" id="ARBA00000085"/>
    </source>
</evidence>
<organism evidence="8 9">
    <name type="scientific">Corchorus olitorius</name>
    <dbReference type="NCBI Taxonomy" id="93759"/>
    <lineage>
        <taxon>Eukaryota</taxon>
        <taxon>Viridiplantae</taxon>
        <taxon>Streptophyta</taxon>
        <taxon>Embryophyta</taxon>
        <taxon>Tracheophyta</taxon>
        <taxon>Spermatophyta</taxon>
        <taxon>Magnoliopsida</taxon>
        <taxon>eudicotyledons</taxon>
        <taxon>Gunneridae</taxon>
        <taxon>Pentapetalae</taxon>
        <taxon>rosids</taxon>
        <taxon>malvids</taxon>
        <taxon>Malvales</taxon>
        <taxon>Malvaceae</taxon>
        <taxon>Grewioideae</taxon>
        <taxon>Apeibeae</taxon>
        <taxon>Corchorus</taxon>
    </lineage>
</organism>
<dbReference type="PROSITE" id="PS50109">
    <property type="entry name" value="HIS_KIN"/>
    <property type="match status" value="1"/>
</dbReference>
<dbReference type="InterPro" id="IPR003661">
    <property type="entry name" value="HisK_dim/P_dom"/>
</dbReference>
<dbReference type="InterPro" id="IPR003594">
    <property type="entry name" value="HATPase_dom"/>
</dbReference>
<dbReference type="Pfam" id="PF02518">
    <property type="entry name" value="HATPase_c"/>
    <property type="match status" value="1"/>
</dbReference>